<dbReference type="KEGG" id="sat:SYN_02381"/>
<dbReference type="Proteomes" id="UP000001933">
    <property type="component" value="Chromosome"/>
</dbReference>
<evidence type="ECO:0000313" key="1">
    <source>
        <dbReference type="EMBL" id="ABC76051.1"/>
    </source>
</evidence>
<sequence length="74" mass="8454">MEKKLVIIRYGKQEGNDTFSEMIKTDSWKLETIELSKGEPLPGHLENIDGLLILSDSMNVYDQSSFPLTIYMNS</sequence>
<reference evidence="1 2" key="1">
    <citation type="journal article" date="2007" name="Proc. Natl. Acad. Sci. U.S.A.">
        <title>The genome of Syntrophus aciditrophicus: life at the thermodynamic limit of microbial growth.</title>
        <authorList>
            <person name="McInerney M.J."/>
            <person name="Rohlin L."/>
            <person name="Mouttaki H."/>
            <person name="Kim U."/>
            <person name="Krupp R.S."/>
            <person name="Rios-Hernandez L."/>
            <person name="Sieber J."/>
            <person name="Struchtemeyer C.G."/>
            <person name="Bhattacharyya A."/>
            <person name="Campbell J.W."/>
            <person name="Gunsalus R.P."/>
        </authorList>
    </citation>
    <scope>NUCLEOTIDE SEQUENCE [LARGE SCALE GENOMIC DNA]</scope>
    <source>
        <strain evidence="1 2">SB</strain>
    </source>
</reference>
<proteinExistence type="predicted"/>
<dbReference type="EMBL" id="CP000252">
    <property type="protein sequence ID" value="ABC76051.1"/>
    <property type="molecule type" value="Genomic_DNA"/>
</dbReference>
<gene>
    <name evidence="1" type="ORF">SYN_02381</name>
</gene>
<organism evidence="1 2">
    <name type="scientific">Syntrophus aciditrophicus (strain SB)</name>
    <dbReference type="NCBI Taxonomy" id="56780"/>
    <lineage>
        <taxon>Bacteria</taxon>
        <taxon>Pseudomonadati</taxon>
        <taxon>Thermodesulfobacteriota</taxon>
        <taxon>Syntrophia</taxon>
        <taxon>Syntrophales</taxon>
        <taxon>Syntrophaceae</taxon>
        <taxon>Syntrophus</taxon>
    </lineage>
</organism>
<name>Q2LQG1_SYNAS</name>
<dbReference type="STRING" id="56780.SYN_02381"/>
<dbReference type="HOGENOM" id="CLU_2686483_0_0_7"/>
<dbReference type="Gene3D" id="3.40.50.880">
    <property type="match status" value="1"/>
</dbReference>
<protein>
    <submittedName>
        <fullName evidence="1">Hypothetical cytosolic protein</fullName>
    </submittedName>
</protein>
<accession>Q2LQG1</accession>
<dbReference type="InParanoid" id="Q2LQG1"/>
<dbReference type="InterPro" id="IPR029062">
    <property type="entry name" value="Class_I_gatase-like"/>
</dbReference>
<evidence type="ECO:0000313" key="2">
    <source>
        <dbReference type="Proteomes" id="UP000001933"/>
    </source>
</evidence>
<keyword evidence="2" id="KW-1185">Reference proteome</keyword>
<dbReference type="AlphaFoldDB" id="Q2LQG1"/>
<dbReference type="OrthoDB" id="9807137at2"/>
<dbReference type="RefSeq" id="WP_011416086.1">
    <property type="nucleotide sequence ID" value="NC_007759.1"/>
</dbReference>